<dbReference type="AlphaFoldDB" id="A0A0F6Z476"/>
<name>A0A0F6Z476_9CORY</name>
<dbReference type="Proteomes" id="UP000034037">
    <property type="component" value="Chromosome"/>
</dbReference>
<proteinExistence type="predicted"/>
<accession>A0A0F6Z476</accession>
<protein>
    <submittedName>
        <fullName evidence="1">Bacteriocin</fullName>
    </submittedName>
</protein>
<sequence length="99" mass="10664">MNKRFSARGLLAATLTVCLSLVGLGTAGAVIVQIDGGTWDYGTSSNLVWSHYYHNGQKHGSTAIGNYTSDSGCVNRNVWSHASAEKGMFTTGQSYYRHC</sequence>
<organism evidence="1 2">
    <name type="scientific">[Brevibacterium] flavum</name>
    <dbReference type="NCBI Taxonomy" id="92706"/>
    <lineage>
        <taxon>Bacteria</taxon>
        <taxon>Bacillati</taxon>
        <taxon>Actinomycetota</taxon>
        <taxon>Actinomycetes</taxon>
        <taxon>Mycobacteriales</taxon>
        <taxon>Corynebacteriaceae</taxon>
        <taxon>Corynebacterium</taxon>
    </lineage>
</organism>
<evidence type="ECO:0000313" key="2">
    <source>
        <dbReference type="Proteomes" id="UP000034037"/>
    </source>
</evidence>
<keyword evidence="2" id="KW-1185">Reference proteome</keyword>
<dbReference type="Pfam" id="PF09683">
    <property type="entry name" value="Lactococcin_972"/>
    <property type="match status" value="1"/>
</dbReference>
<dbReference type="InterPro" id="IPR006540">
    <property type="entry name" value="Lactococcin_972"/>
</dbReference>
<dbReference type="Gene3D" id="2.60.40.2850">
    <property type="match status" value="1"/>
</dbReference>
<dbReference type="PATRIC" id="fig|92706.3.peg.229"/>
<reference evidence="1 2" key="1">
    <citation type="submission" date="2015-04" db="EMBL/GenBank/DDBJ databases">
        <title>Complete Genome Sequence of Brevibacterium flavum ATCC 15168.</title>
        <authorList>
            <person name="Ahn J."/>
            <person name="Park G."/>
            <person name="Jeon W."/>
            <person name="Jang Y."/>
            <person name="Jang M."/>
            <person name="Lee H."/>
            <person name="Lee H."/>
        </authorList>
    </citation>
    <scope>NUCLEOTIDE SEQUENCE [LARGE SCALE GENOMIC DNA]</scope>
    <source>
        <strain evidence="1 2">ATCC 15168</strain>
    </source>
</reference>
<evidence type="ECO:0000313" key="1">
    <source>
        <dbReference type="EMBL" id="AKF26253.1"/>
    </source>
</evidence>
<dbReference type="EMBL" id="CP011309">
    <property type="protein sequence ID" value="AKF26253.1"/>
    <property type="molecule type" value="Genomic_DNA"/>
</dbReference>
<dbReference type="RefSeq" id="WP_003863451.1">
    <property type="nucleotide sequence ID" value="NZ_CP011309.1"/>
</dbReference>
<dbReference type="NCBIfam" id="TIGR01653">
    <property type="entry name" value="lactococcin_972"/>
    <property type="match status" value="1"/>
</dbReference>
<gene>
    <name evidence="1" type="ORF">YH66_01115</name>
</gene>
<dbReference type="HOGENOM" id="CLU_156624_1_1_11"/>